<dbReference type="EMBL" id="BMYQ01000003">
    <property type="protein sequence ID" value="GGW28430.1"/>
    <property type="molecule type" value="Genomic_DNA"/>
</dbReference>
<dbReference type="PANTHER" id="PTHR10605:SF56">
    <property type="entry name" value="BIFUNCTIONAL HEPARAN SULFATE N-DEACETYLASE_N-SULFOTRANSFERASE"/>
    <property type="match status" value="1"/>
</dbReference>
<dbReference type="InterPro" id="IPR027417">
    <property type="entry name" value="P-loop_NTPase"/>
</dbReference>
<evidence type="ECO:0000313" key="5">
    <source>
        <dbReference type="Proteomes" id="UP000628984"/>
    </source>
</evidence>
<gene>
    <name evidence="4" type="ORF">GCM10011452_16430</name>
</gene>
<reference evidence="4" key="1">
    <citation type="journal article" date="2014" name="Int. J. Syst. Evol. Microbiol.">
        <title>Complete genome sequence of Corynebacterium casei LMG S-19264T (=DSM 44701T), isolated from a smear-ripened cheese.</title>
        <authorList>
            <consortium name="US DOE Joint Genome Institute (JGI-PGF)"/>
            <person name="Walter F."/>
            <person name="Albersmeier A."/>
            <person name="Kalinowski J."/>
            <person name="Ruckert C."/>
        </authorList>
    </citation>
    <scope>NUCLEOTIDE SEQUENCE</scope>
    <source>
        <strain evidence="4">KCTC 23714</strain>
    </source>
</reference>
<dbReference type="AlphaFoldDB" id="A0A918IS09"/>
<proteinExistence type="predicted"/>
<dbReference type="InterPro" id="IPR037359">
    <property type="entry name" value="NST/OST"/>
</dbReference>
<dbReference type="Gene3D" id="3.40.50.300">
    <property type="entry name" value="P-loop containing nucleotide triphosphate hydrolases"/>
    <property type="match status" value="1"/>
</dbReference>
<evidence type="ECO:0000259" key="3">
    <source>
        <dbReference type="Pfam" id="PF00685"/>
    </source>
</evidence>
<protein>
    <submittedName>
        <fullName evidence="4">Deacetylase sulfotransferase</fullName>
    </submittedName>
</protein>
<dbReference type="GO" id="GO:0008146">
    <property type="term" value="F:sulfotransferase activity"/>
    <property type="evidence" value="ECO:0007669"/>
    <property type="project" value="InterPro"/>
</dbReference>
<dbReference type="PANTHER" id="PTHR10605">
    <property type="entry name" value="HEPARAN SULFATE SULFOTRANSFERASE"/>
    <property type="match status" value="1"/>
</dbReference>
<sequence>MQIDFFVAGVQKGATTALHGILSQHPELSLSSPKELHLFDDESRDWGAALPDLSPHFPAPGRLRGEATPIYTFWPRAIERIAAHNPGARLIMLLRHPTLRAHSQWRMQFRKGVETRAFVEAIAPVPLISESQLRQHSYVARGFYAGQVRRLLAHFPRENLLFLRTDALWLRPAPTLGQICDFLGVAAPTAAMLERATVYTVPVLARDLGEMPEPLRRDLDRRFAADIIETAALTGLGLSDWLDPAYAEPMRPQETAGGQV</sequence>
<dbReference type="RefSeq" id="WP_189633358.1">
    <property type="nucleotide sequence ID" value="NZ_BMYQ01000003.1"/>
</dbReference>
<accession>A0A918IS09</accession>
<keyword evidence="5" id="KW-1185">Reference proteome</keyword>
<evidence type="ECO:0000313" key="4">
    <source>
        <dbReference type="EMBL" id="GGW28430.1"/>
    </source>
</evidence>
<keyword evidence="1" id="KW-0808">Transferase</keyword>
<evidence type="ECO:0000256" key="1">
    <source>
        <dbReference type="ARBA" id="ARBA00022679"/>
    </source>
</evidence>
<evidence type="ECO:0000256" key="2">
    <source>
        <dbReference type="ARBA" id="ARBA00023180"/>
    </source>
</evidence>
<organism evidence="4 5">
    <name type="scientific">Gemmobacter lanyuensis</name>
    <dbReference type="NCBI Taxonomy" id="1054497"/>
    <lineage>
        <taxon>Bacteria</taxon>
        <taxon>Pseudomonadati</taxon>
        <taxon>Pseudomonadota</taxon>
        <taxon>Alphaproteobacteria</taxon>
        <taxon>Rhodobacterales</taxon>
        <taxon>Paracoccaceae</taxon>
        <taxon>Gemmobacter</taxon>
    </lineage>
</organism>
<keyword evidence="2" id="KW-0325">Glycoprotein</keyword>
<reference evidence="4" key="2">
    <citation type="submission" date="2020-09" db="EMBL/GenBank/DDBJ databases">
        <authorList>
            <person name="Sun Q."/>
            <person name="Kim S."/>
        </authorList>
    </citation>
    <scope>NUCLEOTIDE SEQUENCE</scope>
    <source>
        <strain evidence="4">KCTC 23714</strain>
    </source>
</reference>
<feature type="domain" description="Sulfotransferase" evidence="3">
    <location>
        <begin position="3"/>
        <end position="187"/>
    </location>
</feature>
<name>A0A918IS09_9RHOB</name>
<comment type="caution">
    <text evidence="4">The sequence shown here is derived from an EMBL/GenBank/DDBJ whole genome shotgun (WGS) entry which is preliminary data.</text>
</comment>
<dbReference type="Proteomes" id="UP000628984">
    <property type="component" value="Unassembled WGS sequence"/>
</dbReference>
<dbReference type="InterPro" id="IPR000863">
    <property type="entry name" value="Sulfotransferase_dom"/>
</dbReference>
<dbReference type="Pfam" id="PF00685">
    <property type="entry name" value="Sulfotransfer_1"/>
    <property type="match status" value="1"/>
</dbReference>
<dbReference type="SUPFAM" id="SSF52540">
    <property type="entry name" value="P-loop containing nucleoside triphosphate hydrolases"/>
    <property type="match status" value="1"/>
</dbReference>